<reference evidence="8 9" key="1">
    <citation type="submission" date="2023-01" db="EMBL/GenBank/DDBJ databases">
        <title>Cultivation and genomic characterization of new, ubiquitous marine nitrite-oxidizing bacteria from the Nitrospirales.</title>
        <authorList>
            <person name="Mueller A.J."/>
            <person name="Daebeler A."/>
            <person name="Herbold C.W."/>
            <person name="Kirkegaard R.H."/>
            <person name="Daims H."/>
        </authorList>
    </citation>
    <scope>NUCLEOTIDE SEQUENCE [LARGE SCALE GENOMIC DNA]</scope>
    <source>
        <strain evidence="8 9">VA</strain>
    </source>
</reference>
<dbReference type="GO" id="GO:0003677">
    <property type="term" value="F:DNA binding"/>
    <property type="evidence" value="ECO:0007669"/>
    <property type="project" value="InterPro"/>
</dbReference>
<dbReference type="InterPro" id="IPR007627">
    <property type="entry name" value="RNA_pol_sigma70_r2"/>
</dbReference>
<dbReference type="Gene3D" id="1.10.1740.10">
    <property type="match status" value="1"/>
</dbReference>
<dbReference type="InterPro" id="IPR013325">
    <property type="entry name" value="RNA_pol_sigma_r2"/>
</dbReference>
<feature type="domain" description="RNA polymerase sigma factor 70 region 4 type 2" evidence="7">
    <location>
        <begin position="192"/>
        <end position="242"/>
    </location>
</feature>
<keyword evidence="4" id="KW-0804">Transcription</keyword>
<evidence type="ECO:0000256" key="4">
    <source>
        <dbReference type="ARBA" id="ARBA00023163"/>
    </source>
</evidence>
<dbReference type="GO" id="GO:0016987">
    <property type="term" value="F:sigma factor activity"/>
    <property type="evidence" value="ECO:0007669"/>
    <property type="project" value="UniProtKB-KW"/>
</dbReference>
<organism evidence="8 9">
    <name type="scientific">Candidatus Nitrospira allomarina</name>
    <dbReference type="NCBI Taxonomy" id="3020900"/>
    <lineage>
        <taxon>Bacteria</taxon>
        <taxon>Pseudomonadati</taxon>
        <taxon>Nitrospirota</taxon>
        <taxon>Nitrospiria</taxon>
        <taxon>Nitrospirales</taxon>
        <taxon>Nitrospiraceae</taxon>
        <taxon>Nitrospira</taxon>
    </lineage>
</organism>
<evidence type="ECO:0000256" key="3">
    <source>
        <dbReference type="ARBA" id="ARBA00023082"/>
    </source>
</evidence>
<dbReference type="InterPro" id="IPR013249">
    <property type="entry name" value="RNA_pol_sigma70_r4_t2"/>
</dbReference>
<dbReference type="GO" id="GO:0006352">
    <property type="term" value="P:DNA-templated transcription initiation"/>
    <property type="evidence" value="ECO:0007669"/>
    <property type="project" value="InterPro"/>
</dbReference>
<dbReference type="InterPro" id="IPR036388">
    <property type="entry name" value="WH-like_DNA-bd_sf"/>
</dbReference>
<evidence type="ECO:0000259" key="7">
    <source>
        <dbReference type="Pfam" id="PF08281"/>
    </source>
</evidence>
<dbReference type="Gene3D" id="1.10.10.10">
    <property type="entry name" value="Winged helix-like DNA-binding domain superfamily/Winged helix DNA-binding domain"/>
    <property type="match status" value="1"/>
</dbReference>
<dbReference type="PANTHER" id="PTHR43133">
    <property type="entry name" value="RNA POLYMERASE ECF-TYPE SIGMA FACTO"/>
    <property type="match status" value="1"/>
</dbReference>
<comment type="similarity">
    <text evidence="1">Belongs to the sigma-70 factor family. ECF subfamily.</text>
</comment>
<accession>A0AA96JWL4</accession>
<evidence type="ECO:0000256" key="1">
    <source>
        <dbReference type="ARBA" id="ARBA00010641"/>
    </source>
</evidence>
<gene>
    <name evidence="8" type="ORF">PP769_19020</name>
</gene>
<dbReference type="InterPro" id="IPR039425">
    <property type="entry name" value="RNA_pol_sigma-70-like"/>
</dbReference>
<dbReference type="Pfam" id="PF08281">
    <property type="entry name" value="Sigma70_r4_2"/>
    <property type="match status" value="1"/>
</dbReference>
<keyword evidence="9" id="KW-1185">Reference proteome</keyword>
<dbReference type="Pfam" id="PF04542">
    <property type="entry name" value="Sigma70_r2"/>
    <property type="match status" value="1"/>
</dbReference>
<evidence type="ECO:0000256" key="5">
    <source>
        <dbReference type="SAM" id="MobiDB-lite"/>
    </source>
</evidence>
<feature type="domain" description="RNA polymerase sigma-70 region 2" evidence="6">
    <location>
        <begin position="66"/>
        <end position="127"/>
    </location>
</feature>
<name>A0AA96JWL4_9BACT</name>
<dbReference type="SUPFAM" id="SSF88946">
    <property type="entry name" value="Sigma2 domain of RNA polymerase sigma factors"/>
    <property type="match status" value="1"/>
</dbReference>
<dbReference type="EMBL" id="CP116967">
    <property type="protein sequence ID" value="WNM58036.1"/>
    <property type="molecule type" value="Genomic_DNA"/>
</dbReference>
<dbReference type="Proteomes" id="UP001302719">
    <property type="component" value="Chromosome"/>
</dbReference>
<evidence type="ECO:0000256" key="2">
    <source>
        <dbReference type="ARBA" id="ARBA00023015"/>
    </source>
</evidence>
<dbReference type="InterPro" id="IPR013324">
    <property type="entry name" value="RNA_pol_sigma_r3/r4-like"/>
</dbReference>
<dbReference type="CDD" id="cd06171">
    <property type="entry name" value="Sigma70_r4"/>
    <property type="match status" value="1"/>
</dbReference>
<evidence type="ECO:0000313" key="8">
    <source>
        <dbReference type="EMBL" id="WNM58036.1"/>
    </source>
</evidence>
<dbReference type="NCBIfam" id="TIGR02937">
    <property type="entry name" value="sigma70-ECF"/>
    <property type="match status" value="1"/>
</dbReference>
<feature type="region of interest" description="Disordered" evidence="5">
    <location>
        <begin position="248"/>
        <end position="268"/>
    </location>
</feature>
<proteinExistence type="inferred from homology"/>
<protein>
    <submittedName>
        <fullName evidence="8">Sigma-70 family RNA polymerase sigma factor</fullName>
    </submittedName>
</protein>
<dbReference type="SUPFAM" id="SSF88659">
    <property type="entry name" value="Sigma3 and sigma4 domains of RNA polymerase sigma factors"/>
    <property type="match status" value="1"/>
</dbReference>
<dbReference type="RefSeq" id="WP_312643265.1">
    <property type="nucleotide sequence ID" value="NZ_CP116967.1"/>
</dbReference>
<dbReference type="KEGG" id="nall:PP769_19020"/>
<dbReference type="InterPro" id="IPR014284">
    <property type="entry name" value="RNA_pol_sigma-70_dom"/>
</dbReference>
<dbReference type="AlphaFoldDB" id="A0AA96JWL4"/>
<dbReference type="PANTHER" id="PTHR43133:SF53">
    <property type="entry name" value="ECF RNA POLYMERASE SIGMA-E FACTOR"/>
    <property type="match status" value="1"/>
</dbReference>
<sequence>MSTITAESMDGLFSAQAPGRLRKPATPALRVFEGHDRHECQAKDNPAEAALVKRVRRGDETAFKELVERYHSPLRRVAMTFVNSEAVAEEVVQDTWMALLKGIHRFEGRSSLKTWIFRILVNRAKTQGVRESRYVEFPGKASGSEKGETDQLEDPTAMLGGEGWPGAYSGIISSQGEVSPERQLLNKEMVRRIYTVIQTLPAMQRQVIQLRDVEGVESEDVCRMLSLSESNQRVLLHRARTKVRQALEPWMESSAPGPPHDPTLTHCA</sequence>
<evidence type="ECO:0000259" key="6">
    <source>
        <dbReference type="Pfam" id="PF04542"/>
    </source>
</evidence>
<evidence type="ECO:0000313" key="9">
    <source>
        <dbReference type="Proteomes" id="UP001302719"/>
    </source>
</evidence>
<keyword evidence="3" id="KW-0731">Sigma factor</keyword>
<keyword evidence="2" id="KW-0805">Transcription regulation</keyword>